<feature type="domain" description="F-box" evidence="1">
    <location>
        <begin position="16"/>
        <end position="53"/>
    </location>
</feature>
<name>A0ABD1FA26_HYPHA</name>
<comment type="caution">
    <text evidence="2">The sequence shown here is derived from an EMBL/GenBank/DDBJ whole genome shotgun (WGS) entry which is preliminary data.</text>
</comment>
<dbReference type="AlphaFoldDB" id="A0ABD1FA26"/>
<keyword evidence="3" id="KW-1185">Reference proteome</keyword>
<organism evidence="2 3">
    <name type="scientific">Hypothenemus hampei</name>
    <name type="common">Coffee berry borer</name>
    <dbReference type="NCBI Taxonomy" id="57062"/>
    <lineage>
        <taxon>Eukaryota</taxon>
        <taxon>Metazoa</taxon>
        <taxon>Ecdysozoa</taxon>
        <taxon>Arthropoda</taxon>
        <taxon>Hexapoda</taxon>
        <taxon>Insecta</taxon>
        <taxon>Pterygota</taxon>
        <taxon>Neoptera</taxon>
        <taxon>Endopterygota</taxon>
        <taxon>Coleoptera</taxon>
        <taxon>Polyphaga</taxon>
        <taxon>Cucujiformia</taxon>
        <taxon>Curculionidae</taxon>
        <taxon>Scolytinae</taxon>
        <taxon>Hypothenemus</taxon>
    </lineage>
</organism>
<dbReference type="Pfam" id="PF12937">
    <property type="entry name" value="F-box-like"/>
    <property type="match status" value="1"/>
</dbReference>
<dbReference type="Proteomes" id="UP001566132">
    <property type="component" value="Unassembled WGS sequence"/>
</dbReference>
<dbReference type="Gene3D" id="1.20.1280.50">
    <property type="match status" value="1"/>
</dbReference>
<evidence type="ECO:0000313" key="3">
    <source>
        <dbReference type="Proteomes" id="UP001566132"/>
    </source>
</evidence>
<dbReference type="SUPFAM" id="SSF81383">
    <property type="entry name" value="F-box domain"/>
    <property type="match status" value="1"/>
</dbReference>
<evidence type="ECO:0000313" key="2">
    <source>
        <dbReference type="EMBL" id="KAL1514201.1"/>
    </source>
</evidence>
<dbReference type="InterPro" id="IPR036047">
    <property type="entry name" value="F-box-like_dom_sf"/>
</dbReference>
<reference evidence="2 3" key="1">
    <citation type="submission" date="2024-05" db="EMBL/GenBank/DDBJ databases">
        <title>Genetic variation in Jamaican populations of the coffee berry borer (Hypothenemus hampei).</title>
        <authorList>
            <person name="Errbii M."/>
            <person name="Myrie A."/>
        </authorList>
    </citation>
    <scope>NUCLEOTIDE SEQUENCE [LARGE SCALE GENOMIC DNA]</scope>
    <source>
        <strain evidence="2">JA-Hopewell-2020-01-JO</strain>
        <tissue evidence="2">Whole body</tissue>
    </source>
</reference>
<proteinExistence type="predicted"/>
<dbReference type="EMBL" id="JBDJPC010000002">
    <property type="protein sequence ID" value="KAL1514201.1"/>
    <property type="molecule type" value="Genomic_DNA"/>
</dbReference>
<gene>
    <name evidence="2" type="ORF">ABEB36_003495</name>
</gene>
<protein>
    <recommendedName>
        <fullName evidence="1">F-box domain-containing protein</fullName>
    </recommendedName>
</protein>
<sequence>MPEFGLLNNPLYAHNILRLVFPYLNQKDRLRCARVCRLWYEVAIHNNVYASMSFCETQFDFEHIFPRMKYYGTKHLTLQSCLHKDQVLNCPILLPRLETIDIGIRCGFIFKIVISVSPYLKEIKAQVFNECCCVQSNGTPVFTGDEPVKPTSTIKTAELLSKNYDKKTEQCFQMSQRFVDLRKLQFINIYNWNPLNLLNINNLETLNLIKFKVPKNLEQILSQCKNLKFLIIVPFSTCDLSDAILSNQIIFNCVQRLGPTLELFTWGFSEEYLETIREFYILKFSSLYYNMEWIPVSLDGLQTCPKHAPFVQMKMLEQHLKQQNWPASVNVCKVYI</sequence>
<dbReference type="InterPro" id="IPR001810">
    <property type="entry name" value="F-box_dom"/>
</dbReference>
<accession>A0ABD1FA26</accession>
<evidence type="ECO:0000259" key="1">
    <source>
        <dbReference type="Pfam" id="PF12937"/>
    </source>
</evidence>